<keyword evidence="17" id="KW-1185">Reference proteome</keyword>
<dbReference type="EMBL" id="CAWUHB010000053">
    <property type="protein sequence ID" value="CAK7230429.1"/>
    <property type="molecule type" value="Genomic_DNA"/>
</dbReference>
<feature type="domain" description="Glycosyltransferase subfamily 4-like N-terminal" evidence="15">
    <location>
        <begin position="44"/>
        <end position="215"/>
    </location>
</feature>
<comment type="caution">
    <text evidence="16">The sequence shown here is derived from an EMBL/GenBank/DDBJ whole genome shotgun (WGS) entry which is preliminary data.</text>
</comment>
<evidence type="ECO:0000256" key="7">
    <source>
        <dbReference type="ARBA" id="ARBA00022824"/>
    </source>
</evidence>
<comment type="catalytic activity">
    <reaction evidence="11 12">
        <text>an alpha-D-Man-(1-&gt;3)-beta-D-Man-(1-&gt;4)-beta-D-GlcNAc-(1-&gt;4)-alpha-D-GlcNAc-diphospho-di-trans,poly-cis-dolichol + GDP-alpha-D-mannose = an alpha-D-Man-(1-&gt;3)-[alpha-D-Man-(1-&gt;6)]-beta-D-Man-(1-&gt;4)-beta-D-GlcNAc-(1-&gt;4)-alpha-D-GlcNAc-diphospho-di-trans,poly-cis-dolichol + GDP + H(+)</text>
        <dbReference type="Rhea" id="RHEA:29519"/>
        <dbReference type="Rhea" id="RHEA-COMP:19513"/>
        <dbReference type="Rhea" id="RHEA-COMP:19515"/>
        <dbReference type="ChEBI" id="CHEBI:15378"/>
        <dbReference type="ChEBI" id="CHEBI:57527"/>
        <dbReference type="ChEBI" id="CHEBI:58189"/>
        <dbReference type="ChEBI" id="CHEBI:132510"/>
        <dbReference type="ChEBI" id="CHEBI:132511"/>
        <dbReference type="EC" id="2.4.1.257"/>
    </reaction>
    <physiologicalReaction direction="left-to-right" evidence="11 12">
        <dbReference type="Rhea" id="RHEA:29520"/>
    </physiologicalReaction>
</comment>
<sequence>MAGTTSKTASAKPVAATKPSQTKQTTAKPPKKKTVVFFHPDLGIGGAERLVVDAAVGLQNRGHRVVIFTSHCDPAHCFDEVRPGTGVLDVRVRGGSIVPATLLGRFAILCAIARQLHLLLQIWLTGELAALDASAYFVDQLSAGLPLLRGLNRSNQTPIFFYCHFPDLLLAKGRQAWWKRLYRVPFDALEQWSMGFADAVAVNSRFTKSVVTATWPRLADKVAGSSAKGDYETENENENDTDDDDRGLRVVYPCIDIKQEDALDKDASKEDGPVDLWKGLPFVLSINRFERKKDIGLAIRAFAGLPADRRGGGGDGSKASRARLVVAGGYDSRVAENVGYHRELDALATSLGLRAATARTMVTALSIPDDVQVVFLLSVPSALKTLLLHSPSCRLLVYTPANEHFGIVPLEAMLAGLPVLACNSGGPTETVVEGVTGWLRPAEDVAAWTDVLRRVLPTITPDKTGKTASDVLSLSQRTAMAEAGRTRVRSQFADTQMAARLDGILDEIIDGLAAGKTTATPAVSASSLVFGLLGLAGLALALAVIVLQRLF</sequence>
<dbReference type="InterPro" id="IPR028098">
    <property type="entry name" value="Glyco_trans_4-like_N"/>
</dbReference>
<keyword evidence="4 12" id="KW-0328">Glycosyltransferase</keyword>
<reference evidence="16 17" key="1">
    <citation type="submission" date="2024-01" db="EMBL/GenBank/DDBJ databases">
        <authorList>
            <person name="Allen C."/>
            <person name="Tagirdzhanova G."/>
        </authorList>
    </citation>
    <scope>NUCLEOTIDE SEQUENCE [LARGE SCALE GENOMIC DNA]</scope>
</reference>
<keyword evidence="8 12" id="KW-1133">Transmembrane helix</keyword>
<protein>
    <recommendedName>
        <fullName evidence="12">Alpha-1,3/1,6-mannosyltransferase ALG2</fullName>
        <ecNumber evidence="12">2.4.1.132</ecNumber>
        <ecNumber evidence="12">2.4.1.257</ecNumber>
    </recommendedName>
    <alternativeName>
        <fullName evidence="12">GDP-Man:Man(1)GlcNAc(2)-PP-Dol alpha-1,3-mannosyltransferase</fullName>
    </alternativeName>
</protein>
<evidence type="ECO:0000256" key="12">
    <source>
        <dbReference type="RuleBase" id="RU367136"/>
    </source>
</evidence>
<dbReference type="Pfam" id="PF13439">
    <property type="entry name" value="Glyco_transf_4"/>
    <property type="match status" value="1"/>
</dbReference>
<dbReference type="PANTHER" id="PTHR45918">
    <property type="entry name" value="ALPHA-1,3/1,6-MANNOSYLTRANSFERASE ALG2"/>
    <property type="match status" value="1"/>
</dbReference>
<dbReference type="EC" id="2.4.1.257" evidence="12"/>
<evidence type="ECO:0000256" key="6">
    <source>
        <dbReference type="ARBA" id="ARBA00022692"/>
    </source>
</evidence>
<evidence type="ECO:0000259" key="15">
    <source>
        <dbReference type="Pfam" id="PF13439"/>
    </source>
</evidence>
<keyword evidence="7 12" id="KW-0256">Endoplasmic reticulum</keyword>
<evidence type="ECO:0000256" key="13">
    <source>
        <dbReference type="SAM" id="MobiDB-lite"/>
    </source>
</evidence>
<evidence type="ECO:0000313" key="16">
    <source>
        <dbReference type="EMBL" id="CAK7230429.1"/>
    </source>
</evidence>
<dbReference type="Gene3D" id="3.40.50.2000">
    <property type="entry name" value="Glycogen Phosphorylase B"/>
    <property type="match status" value="2"/>
</dbReference>
<evidence type="ECO:0000256" key="11">
    <source>
        <dbReference type="ARBA" id="ARBA00045104"/>
    </source>
</evidence>
<feature type="compositionally biased region" description="Low complexity" evidence="13">
    <location>
        <begin position="15"/>
        <end position="28"/>
    </location>
</feature>
<dbReference type="EC" id="2.4.1.132" evidence="12"/>
<evidence type="ECO:0000256" key="3">
    <source>
        <dbReference type="ARBA" id="ARBA00004922"/>
    </source>
</evidence>
<proteinExistence type="inferred from homology"/>
<gene>
    <name evidence="16" type="primary">ALG2</name>
    <name evidence="16" type="ORF">SCUCBS95973_007570</name>
</gene>
<comment type="similarity">
    <text evidence="12">Belongs to the glycosyltransferase group 1 family.</text>
</comment>
<dbReference type="InterPro" id="IPR001296">
    <property type="entry name" value="Glyco_trans_1"/>
</dbReference>
<dbReference type="Pfam" id="PF00534">
    <property type="entry name" value="Glycos_transf_1"/>
    <property type="match status" value="1"/>
</dbReference>
<evidence type="ECO:0000256" key="5">
    <source>
        <dbReference type="ARBA" id="ARBA00022679"/>
    </source>
</evidence>
<evidence type="ECO:0000256" key="4">
    <source>
        <dbReference type="ARBA" id="ARBA00022676"/>
    </source>
</evidence>
<comment type="function">
    <text evidence="1 12">Mannosylates Man(2)GlcNAc(2)-dolichol diphosphate and Man(1)GlcNAc(2)-dolichol diphosphate to form Man(3)GlcNAc(2)-dolichol diphosphate.</text>
</comment>
<keyword evidence="6 12" id="KW-0812">Transmembrane</keyword>
<comment type="catalytic activity">
    <reaction evidence="10 12">
        <text>a beta-D-Man-(1-&gt;4)-beta-D-GlcNAc-(1-&gt;4)-alpha-D-GlcNAc-diphospho-di-trans,poly-cis-dolichol + GDP-alpha-D-mannose = an alpha-D-Man-(1-&gt;3)-beta-D-Man-(1-&gt;4)-beta-D-GlcNAc-(1-&gt;4)-alpha-D-GlcNAc-diphospho-di-trans,poly-cis-dolichol + GDP + H(+)</text>
        <dbReference type="Rhea" id="RHEA:29515"/>
        <dbReference type="Rhea" id="RHEA-COMP:19511"/>
        <dbReference type="Rhea" id="RHEA-COMP:19513"/>
        <dbReference type="ChEBI" id="CHEBI:15378"/>
        <dbReference type="ChEBI" id="CHEBI:57527"/>
        <dbReference type="ChEBI" id="CHEBI:58189"/>
        <dbReference type="ChEBI" id="CHEBI:58472"/>
        <dbReference type="ChEBI" id="CHEBI:132510"/>
        <dbReference type="EC" id="2.4.1.132"/>
    </reaction>
    <physiologicalReaction direction="left-to-right" evidence="10 12">
        <dbReference type="Rhea" id="RHEA:29516"/>
    </physiologicalReaction>
</comment>
<comment type="subcellular location">
    <subcellularLocation>
        <location evidence="2 12">Endoplasmic reticulum membrane</location>
    </subcellularLocation>
</comment>
<dbReference type="PANTHER" id="PTHR45918:SF1">
    <property type="entry name" value="ALPHA-1,3_1,6-MANNOSYLTRANSFERASE ALG2"/>
    <property type="match status" value="1"/>
</dbReference>
<evidence type="ECO:0000256" key="9">
    <source>
        <dbReference type="ARBA" id="ARBA00023136"/>
    </source>
</evidence>
<name>A0ABP0CGV4_9PEZI</name>
<keyword evidence="5 12" id="KW-0808">Transferase</keyword>
<keyword evidence="9 12" id="KW-0472">Membrane</keyword>
<dbReference type="InterPro" id="IPR027054">
    <property type="entry name" value="ALG2"/>
</dbReference>
<dbReference type="Proteomes" id="UP001642405">
    <property type="component" value="Unassembled WGS sequence"/>
</dbReference>
<dbReference type="CDD" id="cd03805">
    <property type="entry name" value="GT4_ALG2-like"/>
    <property type="match status" value="1"/>
</dbReference>
<evidence type="ECO:0000256" key="8">
    <source>
        <dbReference type="ARBA" id="ARBA00022989"/>
    </source>
</evidence>
<organism evidence="16 17">
    <name type="scientific">Sporothrix curviconia</name>
    <dbReference type="NCBI Taxonomy" id="1260050"/>
    <lineage>
        <taxon>Eukaryota</taxon>
        <taxon>Fungi</taxon>
        <taxon>Dikarya</taxon>
        <taxon>Ascomycota</taxon>
        <taxon>Pezizomycotina</taxon>
        <taxon>Sordariomycetes</taxon>
        <taxon>Sordariomycetidae</taxon>
        <taxon>Ophiostomatales</taxon>
        <taxon>Ophiostomataceae</taxon>
        <taxon>Sporothrix</taxon>
    </lineage>
</organism>
<evidence type="ECO:0000313" key="17">
    <source>
        <dbReference type="Proteomes" id="UP001642405"/>
    </source>
</evidence>
<evidence type="ECO:0000256" key="10">
    <source>
        <dbReference type="ARBA" id="ARBA00045103"/>
    </source>
</evidence>
<evidence type="ECO:0000256" key="2">
    <source>
        <dbReference type="ARBA" id="ARBA00004586"/>
    </source>
</evidence>
<comment type="pathway">
    <text evidence="3 12">Protein modification; protein glycosylation.</text>
</comment>
<feature type="domain" description="Glycosyl transferase family 1" evidence="14">
    <location>
        <begin position="278"/>
        <end position="456"/>
    </location>
</feature>
<evidence type="ECO:0000259" key="14">
    <source>
        <dbReference type="Pfam" id="PF00534"/>
    </source>
</evidence>
<evidence type="ECO:0000256" key="1">
    <source>
        <dbReference type="ARBA" id="ARBA00003142"/>
    </source>
</evidence>
<accession>A0ABP0CGV4</accession>
<dbReference type="SUPFAM" id="SSF53756">
    <property type="entry name" value="UDP-Glycosyltransferase/glycogen phosphorylase"/>
    <property type="match status" value="1"/>
</dbReference>
<feature type="transmembrane region" description="Helical" evidence="12">
    <location>
        <begin position="528"/>
        <end position="547"/>
    </location>
</feature>
<feature type="region of interest" description="Disordered" evidence="13">
    <location>
        <begin position="1"/>
        <end position="30"/>
    </location>
</feature>